<dbReference type="Gene3D" id="1.25.10.10">
    <property type="entry name" value="Leucine-rich Repeat Variant"/>
    <property type="match status" value="1"/>
</dbReference>
<feature type="compositionally biased region" description="Low complexity" evidence="6">
    <location>
        <begin position="951"/>
        <end position="962"/>
    </location>
</feature>
<dbReference type="InterPro" id="IPR003150">
    <property type="entry name" value="DNA-bd_RFX"/>
</dbReference>
<evidence type="ECO:0000259" key="8">
    <source>
        <dbReference type="PROSITE" id="PS51011"/>
    </source>
</evidence>
<keyword evidence="3" id="KW-0804">Transcription</keyword>
<evidence type="ECO:0000256" key="2">
    <source>
        <dbReference type="ARBA" id="ARBA00023015"/>
    </source>
</evidence>
<dbReference type="GO" id="GO:0006325">
    <property type="term" value="P:chromatin organization"/>
    <property type="evidence" value="ECO:0007669"/>
    <property type="project" value="UniProtKB-KW"/>
</dbReference>
<feature type="compositionally biased region" description="Polar residues" evidence="6">
    <location>
        <begin position="1007"/>
        <end position="1024"/>
    </location>
</feature>
<dbReference type="InterPro" id="IPR036390">
    <property type="entry name" value="WH_DNA-bd_sf"/>
</dbReference>
<keyword evidence="2" id="KW-0805">Transcription regulation</keyword>
<feature type="region of interest" description="Disordered" evidence="6">
    <location>
        <begin position="626"/>
        <end position="677"/>
    </location>
</feature>
<feature type="compositionally biased region" description="Low complexity" evidence="6">
    <location>
        <begin position="865"/>
        <end position="905"/>
    </location>
</feature>
<gene>
    <name evidence="11" type="primary">LOC106151408</name>
</gene>
<dbReference type="RefSeq" id="XP_013380108.1">
    <property type="nucleotide sequence ID" value="XM_013524654.1"/>
</dbReference>
<dbReference type="PROSITE" id="PS51526">
    <property type="entry name" value="RFX_DBD"/>
    <property type="match status" value="1"/>
</dbReference>
<dbReference type="PANTHER" id="PTHR22970:SF14">
    <property type="entry name" value="AT-RICH INTERACTIVE DOMAIN-CONTAINING PROTEIN 2"/>
    <property type="match status" value="1"/>
</dbReference>
<dbReference type="InterPro" id="IPR011989">
    <property type="entry name" value="ARM-like"/>
</dbReference>
<keyword evidence="5" id="KW-0479">Metal-binding</keyword>
<feature type="compositionally biased region" description="Polar residues" evidence="6">
    <location>
        <begin position="981"/>
        <end position="998"/>
    </location>
</feature>
<evidence type="ECO:0000256" key="6">
    <source>
        <dbReference type="SAM" id="MobiDB-lite"/>
    </source>
</evidence>
<dbReference type="InterPro" id="IPR001606">
    <property type="entry name" value="ARID_dom"/>
</dbReference>
<feature type="compositionally biased region" description="Polar residues" evidence="6">
    <location>
        <begin position="1293"/>
        <end position="1320"/>
    </location>
</feature>
<dbReference type="GO" id="GO:0008270">
    <property type="term" value="F:zinc ion binding"/>
    <property type="evidence" value="ECO:0007669"/>
    <property type="project" value="UniProtKB-KW"/>
</dbReference>
<feature type="domain" description="RFX-type winged-helix" evidence="9">
    <location>
        <begin position="547"/>
        <end position="647"/>
    </location>
</feature>
<evidence type="ECO:0000313" key="10">
    <source>
        <dbReference type="Proteomes" id="UP000085678"/>
    </source>
</evidence>
<dbReference type="GO" id="GO:0006355">
    <property type="term" value="P:regulation of DNA-templated transcription"/>
    <property type="evidence" value="ECO:0007669"/>
    <property type="project" value="InterPro"/>
</dbReference>
<dbReference type="InterPro" id="IPR036431">
    <property type="entry name" value="ARID_dom_sf"/>
</dbReference>
<proteinExistence type="predicted"/>
<accession>A0A1S3H267</accession>
<evidence type="ECO:0000256" key="4">
    <source>
        <dbReference type="ARBA" id="ARBA00023242"/>
    </source>
</evidence>
<dbReference type="InterPro" id="IPR016024">
    <property type="entry name" value="ARM-type_fold"/>
</dbReference>
<dbReference type="CDD" id="cd16866">
    <property type="entry name" value="ARID_ARID2"/>
    <property type="match status" value="1"/>
</dbReference>
<dbReference type="SMART" id="SM00501">
    <property type="entry name" value="BRIGHT"/>
    <property type="match status" value="1"/>
</dbReference>
<protein>
    <submittedName>
        <fullName evidence="11">AT-rich interactive domain-containing protein 2 isoform X2</fullName>
    </submittedName>
</protein>
<dbReference type="Proteomes" id="UP000085678">
    <property type="component" value="Unplaced"/>
</dbReference>
<dbReference type="InterPro" id="IPR036388">
    <property type="entry name" value="WH-like_DNA-bd_sf"/>
</dbReference>
<feature type="region of interest" description="Disordered" evidence="6">
    <location>
        <begin position="940"/>
        <end position="965"/>
    </location>
</feature>
<dbReference type="Gene3D" id="1.10.150.60">
    <property type="entry name" value="ARID DNA-binding domain"/>
    <property type="match status" value="1"/>
</dbReference>
<evidence type="ECO:0000313" key="11">
    <source>
        <dbReference type="RefSeq" id="XP_013380108.1"/>
    </source>
</evidence>
<dbReference type="InterPro" id="IPR052406">
    <property type="entry name" value="Chromatin_Remodeling_Comp"/>
</dbReference>
<dbReference type="Pfam" id="PF02257">
    <property type="entry name" value="RFX_DNA_binding"/>
    <property type="match status" value="1"/>
</dbReference>
<feature type="domain" description="C2H2-type" evidence="7">
    <location>
        <begin position="1449"/>
        <end position="1474"/>
    </location>
</feature>
<feature type="compositionally biased region" description="Low complexity" evidence="6">
    <location>
        <begin position="801"/>
        <end position="827"/>
    </location>
</feature>
<dbReference type="Gene3D" id="1.10.10.10">
    <property type="entry name" value="Winged helix-like DNA-binding domain superfamily/Winged helix DNA-binding domain"/>
    <property type="match status" value="1"/>
</dbReference>
<dbReference type="SMART" id="SM01014">
    <property type="entry name" value="ARID"/>
    <property type="match status" value="1"/>
</dbReference>
<feature type="region of interest" description="Disordered" evidence="6">
    <location>
        <begin position="1630"/>
        <end position="1653"/>
    </location>
</feature>
<evidence type="ECO:0000259" key="9">
    <source>
        <dbReference type="PROSITE" id="PS51526"/>
    </source>
</evidence>
<dbReference type="SMART" id="SM00355">
    <property type="entry name" value="ZnF_C2H2"/>
    <property type="match status" value="2"/>
</dbReference>
<feature type="region of interest" description="Disordered" evidence="6">
    <location>
        <begin position="1227"/>
        <end position="1444"/>
    </location>
</feature>
<keyword evidence="5" id="KW-0863">Zinc-finger</keyword>
<evidence type="ECO:0000256" key="1">
    <source>
        <dbReference type="ARBA" id="ARBA00022853"/>
    </source>
</evidence>
<dbReference type="PROSITE" id="PS00028">
    <property type="entry name" value="ZINC_FINGER_C2H2_1"/>
    <property type="match status" value="1"/>
</dbReference>
<dbReference type="PROSITE" id="PS51011">
    <property type="entry name" value="ARID"/>
    <property type="match status" value="1"/>
</dbReference>
<feature type="region of interest" description="Disordered" evidence="6">
    <location>
        <begin position="762"/>
        <end position="911"/>
    </location>
</feature>
<feature type="compositionally biased region" description="Basic and acidic residues" evidence="6">
    <location>
        <begin position="1227"/>
        <end position="1239"/>
    </location>
</feature>
<keyword evidence="1" id="KW-0156">Chromatin regulator</keyword>
<name>A0A1S3H267_LINAN</name>
<feature type="compositionally biased region" description="Low complexity" evidence="6">
    <location>
        <begin position="766"/>
        <end position="779"/>
    </location>
</feature>
<feature type="compositionally biased region" description="Basic and acidic residues" evidence="6">
    <location>
        <begin position="1249"/>
        <end position="1261"/>
    </location>
</feature>
<dbReference type="GeneID" id="106151408"/>
<dbReference type="InterPro" id="IPR013087">
    <property type="entry name" value="Znf_C2H2_type"/>
</dbReference>
<feature type="compositionally biased region" description="Pro residues" evidence="6">
    <location>
        <begin position="710"/>
        <end position="725"/>
    </location>
</feature>
<reference evidence="11" key="1">
    <citation type="submission" date="2025-08" db="UniProtKB">
        <authorList>
            <consortium name="RefSeq"/>
        </authorList>
    </citation>
    <scope>IDENTIFICATION</scope>
    <source>
        <tissue evidence="11">Gonads</tissue>
    </source>
</reference>
<keyword evidence="5" id="KW-0862">Zinc</keyword>
<dbReference type="SUPFAM" id="SSF48371">
    <property type="entry name" value="ARM repeat"/>
    <property type="match status" value="1"/>
</dbReference>
<dbReference type="GO" id="GO:0003677">
    <property type="term" value="F:DNA binding"/>
    <property type="evidence" value="ECO:0007669"/>
    <property type="project" value="InterPro"/>
</dbReference>
<feature type="compositionally biased region" description="Polar residues" evidence="6">
    <location>
        <begin position="843"/>
        <end position="858"/>
    </location>
</feature>
<evidence type="ECO:0000259" key="7">
    <source>
        <dbReference type="PROSITE" id="PS50157"/>
    </source>
</evidence>
<dbReference type="PANTHER" id="PTHR22970">
    <property type="entry name" value="AT-RICH INTERACTIVE DOMAIN-CONTAINING PROTEIN 2"/>
    <property type="match status" value="1"/>
</dbReference>
<dbReference type="PROSITE" id="PS50157">
    <property type="entry name" value="ZINC_FINGER_C2H2_2"/>
    <property type="match status" value="1"/>
</dbReference>
<evidence type="ECO:0000256" key="5">
    <source>
        <dbReference type="PROSITE-ProRule" id="PRU00042"/>
    </source>
</evidence>
<organism evidence="10 11">
    <name type="scientific">Lingula anatina</name>
    <name type="common">Brachiopod</name>
    <name type="synonym">Lingula unguis</name>
    <dbReference type="NCBI Taxonomy" id="7574"/>
    <lineage>
        <taxon>Eukaryota</taxon>
        <taxon>Metazoa</taxon>
        <taxon>Spiralia</taxon>
        <taxon>Lophotrochozoa</taxon>
        <taxon>Brachiopoda</taxon>
        <taxon>Linguliformea</taxon>
        <taxon>Lingulata</taxon>
        <taxon>Lingulida</taxon>
        <taxon>Linguloidea</taxon>
        <taxon>Lingulidae</taxon>
        <taxon>Lingula</taxon>
    </lineage>
</organism>
<feature type="region of interest" description="Disordered" evidence="6">
    <location>
        <begin position="705"/>
        <end position="746"/>
    </location>
</feature>
<feature type="region of interest" description="Disordered" evidence="6">
    <location>
        <begin position="977"/>
        <end position="1024"/>
    </location>
</feature>
<keyword evidence="10" id="KW-1185">Reference proteome</keyword>
<feature type="compositionally biased region" description="Low complexity" evidence="6">
    <location>
        <begin position="653"/>
        <end position="672"/>
    </location>
</feature>
<evidence type="ECO:0000256" key="3">
    <source>
        <dbReference type="ARBA" id="ARBA00023163"/>
    </source>
</evidence>
<dbReference type="OrthoDB" id="338531at2759"/>
<dbReference type="SUPFAM" id="SSF46785">
    <property type="entry name" value="Winged helix' DNA-binding domain"/>
    <property type="match status" value="1"/>
</dbReference>
<feature type="compositionally biased region" description="Low complexity" evidence="6">
    <location>
        <begin position="1349"/>
        <end position="1402"/>
    </location>
</feature>
<keyword evidence="4" id="KW-0539">Nucleus</keyword>
<dbReference type="Pfam" id="PF01388">
    <property type="entry name" value="ARID"/>
    <property type="match status" value="1"/>
</dbReference>
<sequence length="1653" mass="182239">MAKILDKDPETYRREYSCFIKELQEFHVNRGSPFSKMPYIGGKAVDLYLLYSKVTAMGGWNKVNDEFRWEEIQELFHIPKSCSNASQALKQIYIRYLDLYEKVHFQGEDPDQPYYFEEDEAVAVQRRPKIQSVHGALSLRYNYRQHDVPDSIRTNVGMSTEFAAINNYEKLEKSLLSGLPNEVDFAVNVCTLLSNDSKRTLRLDKSPKLLALLLAHTGIFEDGEDSLRPLYEGGWRPVVKRNFLKFWYDAVQENDIRELITLNKEQREKEMYLQKEFVGDMVLHLGRDLGVKDIEGHRVLQIAVILRNLSFDDENAAFLAKSILAFRFLLLCSYSKYFSIKQLALDTLGNIAPKMVLDPIDFVSTQLLFKTIHKCLTSQDRFEVVRGMEILSKLCQVDANEDILTEGLELPVYEQIVSMLTVQDIELIVYTLDALYELSELGEIPSTNIADVRYSVDTLVSLVTIEAQTFGAGALIGIKVVEHQEAVPFSPTPLSPQPQIRTQHLPAAQMQVQRPIPQVAAAQQTQVAQPQLQQAQQPAPVDREAFACNWLQCYYEYKANTSVSRVELYADFVNTCQKLSVGNVLPALNFCNCVRVVFPKVEVLKKEQDGMGEFRYGGIGRKMVPLPFPPPGMKQQSSVAPGMGPPIGQPGVSWSSPGATASSPASSKPKSALQQQLASPVLANQGVWQRPGQNHQYASIQQALMNRGPTPSPTGSPAPPSPGPNSPQLSRTPTPPAGPGRPGDSTLIKSLLANKVKMQMADRHTTVSPTVVTVSSSPSGAQPQSMPPPYNARHNTASVGQQGYYGNQQNFQQFHPMSTQGSSSYGNQPPPPQNSQYPSPSQWGQPMANTQGQKNGVKSQKKSRPNSPRNSSPSHSASTPPSRTKSPHSSSEKISPSHAASPHSPKGNSLEVCGRVERAREVVMHSDMIVEARIERVENEHARSDQVTPLSSRTSSCSEASSVTQVVGDTGIEEASHFHHSNNSESGKNGPSNISQVSPADRHSNSSERTTSSLTDNVSDVQNRVSLRDEAEQAFRQKENDGKDSSERTEKLIEKDAESHLVNHIAANKENSESKFHENILVNGEVPSPPCEPNLPQKDNHKVMNGLPEGVIDTGGKGDDIKKHTEDKREMLEKYWSKEHVRLNGIVNHIGNGDISDSEKRMSYEEKKDLLRMSCEDQEKLHLVNHSSGKGDSIVQEDFSPATAKPKQNGCVATKSDIANKEFIKSEPKQIESEQHLSSESENVNSAIKENDIKEGVELKEKSKHGSVSDINSDKPCVEIAIPQETSPKGKDANSSVCSDTSSTKQPMCVNDASNPCTKTESGEEKVVVEASETSTPDSRVSPENMEVEQSSTEQQTQNSNSETQTNGPSNPILPSNPSSTGNPAATTSPPADLSSSSSPNPAKKRPATEEGGRTTPKPKKKNRSRASSIESRRSSSTSISSLSMGPEYMCEWKGCGKVFDSAKAVGHHAYKSHCPADGKCLWENCDNIPRKKWAHVTHVQERHCTEHALKAAAMRRHQVALTGANPPQPPPPPPPAHTYPEDAAWQAIKRFVSRRPYPELTEPKEGPVTKHIRLTSALILRNLSRYSAHGRSVLKKHEHLLTYVAMSSVEASTPISNCLWEIITNHSPSVSQGGQIPHSQTNATGHTGVMNQ</sequence>
<feature type="compositionally biased region" description="Low complexity" evidence="6">
    <location>
        <begin position="1426"/>
        <end position="1444"/>
    </location>
</feature>
<dbReference type="SUPFAM" id="SSF46774">
    <property type="entry name" value="ARID-like"/>
    <property type="match status" value="1"/>
</dbReference>
<feature type="domain" description="ARID" evidence="8">
    <location>
        <begin position="13"/>
        <end position="105"/>
    </location>
</feature>